<dbReference type="InterPro" id="IPR012337">
    <property type="entry name" value="RNaseH-like_sf"/>
</dbReference>
<dbReference type="PANTHER" id="PTHR23272:SF161">
    <property type="entry name" value="ZINC FINGER BED DOMAIN-CONTAINING PROTEIN RICESLEEPER 1-LIKE"/>
    <property type="match status" value="1"/>
</dbReference>
<dbReference type="OrthoDB" id="1893698at2759"/>
<dbReference type="Proteomes" id="UP001151287">
    <property type="component" value="Unassembled WGS sequence"/>
</dbReference>
<evidence type="ECO:0000313" key="2">
    <source>
        <dbReference type="EMBL" id="KAJ1701452.1"/>
    </source>
</evidence>
<proteinExistence type="predicted"/>
<dbReference type="InterPro" id="IPR008906">
    <property type="entry name" value="HATC_C_dom"/>
</dbReference>
<dbReference type="Pfam" id="PF05699">
    <property type="entry name" value="Dimer_Tnp_hAT"/>
    <property type="match status" value="1"/>
</dbReference>
<dbReference type="EMBL" id="JAMQYH010000001">
    <property type="protein sequence ID" value="KAJ1701452.1"/>
    <property type="molecule type" value="Genomic_DNA"/>
</dbReference>
<evidence type="ECO:0000259" key="1">
    <source>
        <dbReference type="Pfam" id="PF05699"/>
    </source>
</evidence>
<dbReference type="PANTHER" id="PTHR23272">
    <property type="entry name" value="BED FINGER-RELATED"/>
    <property type="match status" value="1"/>
</dbReference>
<sequence>MDEKFDILAWWRLKSPKYPILSHLTKDILAVPISTVVSESAFSTSGRILSPARSSLNDGSIEALLCGQDWLRASINEKGENIGEPLWTIDEGGGIEE</sequence>
<accession>A0A9Q0CXE3</accession>
<dbReference type="AlphaFoldDB" id="A0A9Q0CXE3"/>
<comment type="caution">
    <text evidence="2">The sequence shown here is derived from an EMBL/GenBank/DDBJ whole genome shotgun (WGS) entry which is preliminary data.</text>
</comment>
<reference evidence="2" key="1">
    <citation type="journal article" date="2022" name="Cell">
        <title>Repeat-based holocentromeres influence genome architecture and karyotype evolution.</title>
        <authorList>
            <person name="Hofstatter P.G."/>
            <person name="Thangavel G."/>
            <person name="Lux T."/>
            <person name="Neumann P."/>
            <person name="Vondrak T."/>
            <person name="Novak P."/>
            <person name="Zhang M."/>
            <person name="Costa L."/>
            <person name="Castellani M."/>
            <person name="Scott A."/>
            <person name="Toegelov H."/>
            <person name="Fuchs J."/>
            <person name="Mata-Sucre Y."/>
            <person name="Dias Y."/>
            <person name="Vanzela A.L.L."/>
            <person name="Huettel B."/>
            <person name="Almeida C.C.S."/>
            <person name="Simkova H."/>
            <person name="Souza G."/>
            <person name="Pedrosa-Harand A."/>
            <person name="Macas J."/>
            <person name="Mayer K.F.X."/>
            <person name="Houben A."/>
            <person name="Marques A."/>
        </authorList>
    </citation>
    <scope>NUCLEOTIDE SEQUENCE</scope>
    <source>
        <strain evidence="2">RhyBre1mFocal</strain>
    </source>
</reference>
<keyword evidence="3" id="KW-1185">Reference proteome</keyword>
<dbReference type="GO" id="GO:0046983">
    <property type="term" value="F:protein dimerization activity"/>
    <property type="evidence" value="ECO:0007669"/>
    <property type="project" value="InterPro"/>
</dbReference>
<feature type="domain" description="HAT C-terminal dimerisation" evidence="1">
    <location>
        <begin position="3"/>
        <end position="71"/>
    </location>
</feature>
<protein>
    <recommendedName>
        <fullName evidence="1">HAT C-terminal dimerisation domain-containing protein</fullName>
    </recommendedName>
</protein>
<organism evidence="2 3">
    <name type="scientific">Rhynchospora breviuscula</name>
    <dbReference type="NCBI Taxonomy" id="2022672"/>
    <lineage>
        <taxon>Eukaryota</taxon>
        <taxon>Viridiplantae</taxon>
        <taxon>Streptophyta</taxon>
        <taxon>Embryophyta</taxon>
        <taxon>Tracheophyta</taxon>
        <taxon>Spermatophyta</taxon>
        <taxon>Magnoliopsida</taxon>
        <taxon>Liliopsida</taxon>
        <taxon>Poales</taxon>
        <taxon>Cyperaceae</taxon>
        <taxon>Cyperoideae</taxon>
        <taxon>Rhynchosporeae</taxon>
        <taxon>Rhynchospora</taxon>
    </lineage>
</organism>
<gene>
    <name evidence="2" type="ORF">LUZ63_001231</name>
</gene>
<evidence type="ECO:0000313" key="3">
    <source>
        <dbReference type="Proteomes" id="UP001151287"/>
    </source>
</evidence>
<dbReference type="SUPFAM" id="SSF53098">
    <property type="entry name" value="Ribonuclease H-like"/>
    <property type="match status" value="1"/>
</dbReference>
<name>A0A9Q0CXE3_9POAL</name>